<keyword evidence="1" id="KW-1133">Transmembrane helix</keyword>
<name>A0ABR4ULI0_9FLAO</name>
<gene>
    <name evidence="2" type="ORF">IW16_17350</name>
</gene>
<evidence type="ECO:0000256" key="1">
    <source>
        <dbReference type="SAM" id="Phobius"/>
    </source>
</evidence>
<keyword evidence="3" id="KW-1185">Reference proteome</keyword>
<keyword evidence="1" id="KW-0812">Transmembrane</keyword>
<evidence type="ECO:0000313" key="3">
    <source>
        <dbReference type="Proteomes" id="UP000028719"/>
    </source>
</evidence>
<dbReference type="Proteomes" id="UP000028719">
    <property type="component" value="Unassembled WGS sequence"/>
</dbReference>
<keyword evidence="1" id="KW-0472">Membrane</keyword>
<proteinExistence type="predicted"/>
<evidence type="ECO:0000313" key="2">
    <source>
        <dbReference type="EMBL" id="KFF25185.1"/>
    </source>
</evidence>
<feature type="transmembrane region" description="Helical" evidence="1">
    <location>
        <begin position="51"/>
        <end position="70"/>
    </location>
</feature>
<feature type="transmembrane region" description="Helical" evidence="1">
    <location>
        <begin position="20"/>
        <end position="45"/>
    </location>
</feature>
<sequence length="173" mass="20546">MNYIELYTKKKKIRKIFGRYFLPFSVNEYFLLFNFLLLLIFPAISIIKQDFGFSTLLCLLPFGYLILIIYHRFFTTVTTHLGFEENDFVVKEIASKQKNIYQSSSIAGIYIFEISVKKDQEYIVIICEKDRILINSFYERRLFNVFNKSLKSLKILILSKASNFSKKRINDHS</sequence>
<protein>
    <recommendedName>
        <fullName evidence="4">YcxB-like protein</fullName>
    </recommendedName>
</protein>
<comment type="caution">
    <text evidence="2">The sequence shown here is derived from an EMBL/GenBank/DDBJ whole genome shotgun (WGS) entry which is preliminary data.</text>
</comment>
<accession>A0ABR4ULI0</accession>
<organism evidence="2 3">
    <name type="scientific">Chryseobacterium vrystaatense</name>
    <dbReference type="NCBI Taxonomy" id="307480"/>
    <lineage>
        <taxon>Bacteria</taxon>
        <taxon>Pseudomonadati</taxon>
        <taxon>Bacteroidota</taxon>
        <taxon>Flavobacteriia</taxon>
        <taxon>Flavobacteriales</taxon>
        <taxon>Weeksellaceae</taxon>
        <taxon>Chryseobacterium group</taxon>
        <taxon>Chryseobacterium</taxon>
    </lineage>
</organism>
<reference evidence="2 3" key="1">
    <citation type="submission" date="2014-07" db="EMBL/GenBank/DDBJ databases">
        <title>Genome of Chryseobacterium vrystaatense LMG 22846.</title>
        <authorList>
            <person name="Pipes S.E."/>
            <person name="Stropko S.J."/>
            <person name="Newman J.D."/>
        </authorList>
    </citation>
    <scope>NUCLEOTIDE SEQUENCE [LARGE SCALE GENOMIC DNA]</scope>
    <source>
        <strain evidence="2 3">LMG 22846</strain>
    </source>
</reference>
<evidence type="ECO:0008006" key="4">
    <source>
        <dbReference type="Google" id="ProtNLM"/>
    </source>
</evidence>
<dbReference type="EMBL" id="JPRI01000006">
    <property type="protein sequence ID" value="KFF25185.1"/>
    <property type="molecule type" value="Genomic_DNA"/>
</dbReference>